<name>A0A545TJN4_9GAMM</name>
<organism evidence="6 7">
    <name type="scientific">Aliikangiella marina</name>
    <dbReference type="NCBI Taxonomy" id="1712262"/>
    <lineage>
        <taxon>Bacteria</taxon>
        <taxon>Pseudomonadati</taxon>
        <taxon>Pseudomonadota</taxon>
        <taxon>Gammaproteobacteria</taxon>
        <taxon>Oceanospirillales</taxon>
        <taxon>Pleioneaceae</taxon>
        <taxon>Aliikangiella</taxon>
    </lineage>
</organism>
<gene>
    <name evidence="6" type="ORF">FLL45_05715</name>
</gene>
<dbReference type="InterPro" id="IPR039255">
    <property type="entry name" value="YceD_bac"/>
</dbReference>
<dbReference type="PANTHER" id="PTHR38099:SF1">
    <property type="entry name" value="LARGE RIBOSOMAL RNA SUBUNIT ACCUMULATION PROTEIN YCED"/>
    <property type="match status" value="1"/>
</dbReference>
<accession>A0A545TJN4</accession>
<evidence type="ECO:0000256" key="2">
    <source>
        <dbReference type="ARBA" id="ARBA00010740"/>
    </source>
</evidence>
<dbReference type="GO" id="GO:0042254">
    <property type="term" value="P:ribosome biogenesis"/>
    <property type="evidence" value="ECO:0007669"/>
    <property type="project" value="UniProtKB-KW"/>
</dbReference>
<dbReference type="EMBL" id="VIKR01000001">
    <property type="protein sequence ID" value="TQV77440.1"/>
    <property type="molecule type" value="Genomic_DNA"/>
</dbReference>
<protein>
    <recommendedName>
        <fullName evidence="3">Large ribosomal RNA subunit accumulation protein YceD</fullName>
    </recommendedName>
    <alternativeName>
        <fullName evidence="5">23S rRNA accumulation protein YceD</fullName>
    </alternativeName>
</protein>
<evidence type="ECO:0000256" key="5">
    <source>
        <dbReference type="ARBA" id="ARBA00031841"/>
    </source>
</evidence>
<evidence type="ECO:0000256" key="4">
    <source>
        <dbReference type="ARBA" id="ARBA00022517"/>
    </source>
</evidence>
<sequence>MRESQQISSIQPFKLANKEGELSFKWPVSEFKRLSEMLLSETGEVNVKLEGLYDHRKRCLIVAKISAQLTLECQTSFEPIDYQVDHETTYCAVVAESQFAEVEEEYEPVLVEEGYLDIKQVIEDELILAVPLVANKPLNEIEQKMSFGELDEAKIAAAEKADNPFSVLENLKKT</sequence>
<dbReference type="AlphaFoldDB" id="A0A545TJN4"/>
<dbReference type="GO" id="GO:0005829">
    <property type="term" value="C:cytosol"/>
    <property type="evidence" value="ECO:0007669"/>
    <property type="project" value="TreeGrafter"/>
</dbReference>
<evidence type="ECO:0000256" key="3">
    <source>
        <dbReference type="ARBA" id="ARBA00015716"/>
    </source>
</evidence>
<comment type="similarity">
    <text evidence="2">Belongs to the DUF177 domain family.</text>
</comment>
<proteinExistence type="inferred from homology"/>
<dbReference type="RefSeq" id="WP_142941012.1">
    <property type="nucleotide sequence ID" value="NZ_VIKR01000001.1"/>
</dbReference>
<keyword evidence="4" id="KW-0690">Ribosome biogenesis</keyword>
<comment type="caution">
    <text evidence="6">The sequence shown here is derived from an EMBL/GenBank/DDBJ whole genome shotgun (WGS) entry which is preliminary data.</text>
</comment>
<dbReference type="OrthoDB" id="9786771at2"/>
<evidence type="ECO:0000313" key="6">
    <source>
        <dbReference type="EMBL" id="TQV77440.1"/>
    </source>
</evidence>
<evidence type="ECO:0000313" key="7">
    <source>
        <dbReference type="Proteomes" id="UP000317839"/>
    </source>
</evidence>
<reference evidence="6 7" key="1">
    <citation type="submission" date="2019-06" db="EMBL/GenBank/DDBJ databases">
        <title>Draft genome of Aliikangiella marina GYP-15.</title>
        <authorList>
            <person name="Wang G."/>
        </authorList>
    </citation>
    <scope>NUCLEOTIDE SEQUENCE [LARGE SCALE GENOMIC DNA]</scope>
    <source>
        <strain evidence="6 7">GYP-15</strain>
    </source>
</reference>
<dbReference type="InterPro" id="IPR003772">
    <property type="entry name" value="YceD"/>
</dbReference>
<comment type="function">
    <text evidence="1">Plays a role in synthesis, processing and/or stability of 23S rRNA.</text>
</comment>
<keyword evidence="7" id="KW-1185">Reference proteome</keyword>
<dbReference type="Proteomes" id="UP000317839">
    <property type="component" value="Unassembled WGS sequence"/>
</dbReference>
<evidence type="ECO:0000256" key="1">
    <source>
        <dbReference type="ARBA" id="ARBA00002868"/>
    </source>
</evidence>
<dbReference type="PANTHER" id="PTHR38099">
    <property type="entry name" value="LARGE RIBOSOMAL RNA SUBUNIT ACCUMULATION PROTEIN YCED"/>
    <property type="match status" value="1"/>
</dbReference>
<dbReference type="Pfam" id="PF02620">
    <property type="entry name" value="YceD"/>
    <property type="match status" value="1"/>
</dbReference>